<gene>
    <name evidence="1" type="ORF">B2A_11808</name>
</gene>
<sequence length="59" mass="6577">MDYPRLIAAAHGLSHSDIVRACQDAMKDTVLEDRDHVAEQSVLQHLEERSASLTMVKTS</sequence>
<proteinExistence type="predicted"/>
<reference evidence="1" key="1">
    <citation type="submission" date="2013-08" db="EMBL/GenBank/DDBJ databases">
        <authorList>
            <person name="Mendez C."/>
            <person name="Richter M."/>
            <person name="Ferrer M."/>
            <person name="Sanchez J."/>
        </authorList>
    </citation>
    <scope>NUCLEOTIDE SEQUENCE</scope>
</reference>
<accession>T1A8X8</accession>
<protein>
    <submittedName>
        <fullName evidence="1">Uncharacterized protein</fullName>
    </submittedName>
</protein>
<dbReference type="EMBL" id="AUZZ01008539">
    <property type="protein sequence ID" value="EQD37359.1"/>
    <property type="molecule type" value="Genomic_DNA"/>
</dbReference>
<evidence type="ECO:0000313" key="1">
    <source>
        <dbReference type="EMBL" id="EQD37359.1"/>
    </source>
</evidence>
<name>T1A8X8_9ZZZZ</name>
<comment type="caution">
    <text evidence="1">The sequence shown here is derived from an EMBL/GenBank/DDBJ whole genome shotgun (WGS) entry which is preliminary data.</text>
</comment>
<reference evidence="1" key="2">
    <citation type="journal article" date="2014" name="ISME J.">
        <title>Microbial stratification in low pH oxic and suboxic macroscopic growths along an acid mine drainage.</title>
        <authorList>
            <person name="Mendez-Garcia C."/>
            <person name="Mesa V."/>
            <person name="Sprenger R.R."/>
            <person name="Richter M."/>
            <person name="Diez M.S."/>
            <person name="Solano J."/>
            <person name="Bargiela R."/>
            <person name="Golyshina O.V."/>
            <person name="Manteca A."/>
            <person name="Ramos J.L."/>
            <person name="Gallego J.R."/>
            <person name="Llorente I."/>
            <person name="Martins Dos Santos V.A."/>
            <person name="Jensen O.N."/>
            <person name="Pelaez A.I."/>
            <person name="Sanchez J."/>
            <person name="Ferrer M."/>
        </authorList>
    </citation>
    <scope>NUCLEOTIDE SEQUENCE</scope>
</reference>
<dbReference type="AlphaFoldDB" id="T1A8X8"/>
<organism evidence="1">
    <name type="scientific">mine drainage metagenome</name>
    <dbReference type="NCBI Taxonomy" id="410659"/>
    <lineage>
        <taxon>unclassified sequences</taxon>
        <taxon>metagenomes</taxon>
        <taxon>ecological metagenomes</taxon>
    </lineage>
</organism>